<comment type="subunit">
    <text evidence="6">Homotrimer.</text>
</comment>
<evidence type="ECO:0000313" key="9">
    <source>
        <dbReference type="Proteomes" id="UP001432180"/>
    </source>
</evidence>
<dbReference type="PIRSF" id="PIRSF000456">
    <property type="entry name" value="UDP-GlcNAc_acltr"/>
    <property type="match status" value="1"/>
</dbReference>
<proteinExistence type="inferred from homology"/>
<evidence type="ECO:0000256" key="4">
    <source>
        <dbReference type="ARBA" id="ARBA00023098"/>
    </source>
</evidence>
<protein>
    <recommendedName>
        <fullName evidence="6">Acyl-[acyl-carrier-protein]--UDP-N-acetylglucosamine O-acyltransferase</fullName>
        <shortName evidence="6">UDP-N-acetylglucosamine acyltransferase</shortName>
        <ecNumber evidence="6">2.3.1.129</ecNumber>
    </recommendedName>
</protein>
<dbReference type="CDD" id="cd03351">
    <property type="entry name" value="LbH_UDP-GlcNAc_AT"/>
    <property type="match status" value="1"/>
</dbReference>
<evidence type="ECO:0000256" key="2">
    <source>
        <dbReference type="ARBA" id="ARBA00022556"/>
    </source>
</evidence>
<evidence type="ECO:0000313" key="8">
    <source>
        <dbReference type="EMBL" id="WPL18025.1"/>
    </source>
</evidence>
<evidence type="ECO:0000256" key="1">
    <source>
        <dbReference type="ARBA" id="ARBA00022516"/>
    </source>
</evidence>
<comment type="pathway">
    <text evidence="6">Glycolipid biosynthesis; lipid IV(A) biosynthesis; lipid IV(A) from (3R)-3-hydroxytetradecanoyl-[acyl-carrier-protein] and UDP-N-acetyl-alpha-D-glucosamine: step 1/6.</text>
</comment>
<dbReference type="InterPro" id="IPR011004">
    <property type="entry name" value="Trimer_LpxA-like_sf"/>
</dbReference>
<dbReference type="Proteomes" id="UP001432180">
    <property type="component" value="Chromosome"/>
</dbReference>
<name>A0ABZ0SEI2_9GAMM</name>
<evidence type="ECO:0000256" key="5">
    <source>
        <dbReference type="ARBA" id="ARBA00023315"/>
    </source>
</evidence>
<comment type="catalytic activity">
    <reaction evidence="6">
        <text>a (3R)-hydroxyacyl-[ACP] + UDP-N-acetyl-alpha-D-glucosamine = a UDP-3-O-[(3R)-3-hydroxyacyl]-N-acetyl-alpha-D-glucosamine + holo-[ACP]</text>
        <dbReference type="Rhea" id="RHEA:67812"/>
        <dbReference type="Rhea" id="RHEA-COMP:9685"/>
        <dbReference type="Rhea" id="RHEA-COMP:9945"/>
        <dbReference type="ChEBI" id="CHEBI:57705"/>
        <dbReference type="ChEBI" id="CHEBI:64479"/>
        <dbReference type="ChEBI" id="CHEBI:78827"/>
        <dbReference type="ChEBI" id="CHEBI:173225"/>
        <dbReference type="EC" id="2.3.1.129"/>
    </reaction>
</comment>
<dbReference type="RefSeq" id="WP_328983820.1">
    <property type="nucleotide sequence ID" value="NZ_CP121472.1"/>
</dbReference>
<dbReference type="InterPro" id="IPR010137">
    <property type="entry name" value="Lipid_A_LpxA"/>
</dbReference>
<dbReference type="InterPro" id="IPR029098">
    <property type="entry name" value="Acetyltransf_C"/>
</dbReference>
<organism evidence="8 9">
    <name type="scientific">Thiorhodovibrio winogradskyi</name>
    <dbReference type="NCBI Taxonomy" id="77007"/>
    <lineage>
        <taxon>Bacteria</taxon>
        <taxon>Pseudomonadati</taxon>
        <taxon>Pseudomonadota</taxon>
        <taxon>Gammaproteobacteria</taxon>
        <taxon>Chromatiales</taxon>
        <taxon>Chromatiaceae</taxon>
        <taxon>Thiorhodovibrio</taxon>
    </lineage>
</organism>
<gene>
    <name evidence="8" type="primary">lpxA_2</name>
    <name evidence="6" type="synonym">lpxA</name>
    <name evidence="8" type="ORF">Thiowin_03075</name>
</gene>
<evidence type="ECO:0000256" key="6">
    <source>
        <dbReference type="HAMAP-Rule" id="MF_00387"/>
    </source>
</evidence>
<comment type="function">
    <text evidence="6">Involved in the biosynthesis of lipid A, a phosphorylated glycolipid that anchors the lipopolysaccharide to the outer membrane of the cell.</text>
</comment>
<dbReference type="GO" id="GO:0008780">
    <property type="term" value="F:acyl-[acyl-carrier-protein]-UDP-N-acetylglucosamine O-acyltransferase activity"/>
    <property type="evidence" value="ECO:0007669"/>
    <property type="project" value="UniProtKB-EC"/>
</dbReference>
<dbReference type="NCBIfam" id="TIGR01852">
    <property type="entry name" value="lipid_A_lpxA"/>
    <property type="match status" value="1"/>
</dbReference>
<keyword evidence="6" id="KW-0677">Repeat</keyword>
<keyword evidence="2 6" id="KW-0441">Lipid A biosynthesis</keyword>
<dbReference type="Gene3D" id="1.20.1180.10">
    <property type="entry name" value="Udp N-acetylglucosamine O-acyltransferase, C-terminal domain"/>
    <property type="match status" value="1"/>
</dbReference>
<sequence length="256" mass="27971">MIHPSAVIDPDADLHPDVEVGPFAVIGAEVSIARGCRIGSHVVIKGPTHIGEDNQIYQFAVVGEAPQDKKFAGEHSELHIGERNVIREFATLHRGTAQDLGVTRIGNDNLLMAYTHVAHDCHIGNHVIMANAASLGGHIQVDDWAILGGFTIVHQFCRLGAHCFTSMGSVVAKDIPPFVTVSGHPARARGVNVEGLRRRHFDAERIRQIRQGYRLLYRSGLLIDEAIRRLRELAATAPDLGLMADFVATRARGLLR</sequence>
<dbReference type="Pfam" id="PF00132">
    <property type="entry name" value="Hexapep"/>
    <property type="match status" value="2"/>
</dbReference>
<evidence type="ECO:0000256" key="3">
    <source>
        <dbReference type="ARBA" id="ARBA00022679"/>
    </source>
</evidence>
<dbReference type="NCBIfam" id="NF003657">
    <property type="entry name" value="PRK05289.1"/>
    <property type="match status" value="1"/>
</dbReference>
<dbReference type="InterPro" id="IPR037157">
    <property type="entry name" value="Acetyltransf_C_sf"/>
</dbReference>
<keyword evidence="9" id="KW-1185">Reference proteome</keyword>
<dbReference type="Pfam" id="PF13720">
    <property type="entry name" value="Acetyltransf_11"/>
    <property type="match status" value="1"/>
</dbReference>
<dbReference type="EC" id="2.3.1.129" evidence="6"/>
<dbReference type="SUPFAM" id="SSF51161">
    <property type="entry name" value="Trimeric LpxA-like enzymes"/>
    <property type="match status" value="1"/>
</dbReference>
<dbReference type="PANTHER" id="PTHR43480">
    <property type="entry name" value="ACYL-[ACYL-CARRIER-PROTEIN]--UDP-N-ACETYLGLUCOSAMINE O-ACYLTRANSFERASE"/>
    <property type="match status" value="1"/>
</dbReference>
<keyword evidence="3 6" id="KW-0808">Transferase</keyword>
<reference evidence="8 9" key="1">
    <citation type="journal article" date="2023" name="Microorganisms">
        <title>Thiorhodovibrio frisius and Trv. litoralis spp. nov., Two Novel Members from a Clade of Fastidious Purple Sulfur Bacteria That Exhibit Unique Red-Shifted Light-Harvesting Capabilities.</title>
        <authorList>
            <person name="Methner A."/>
            <person name="Kuzyk S.B."/>
            <person name="Petersen J."/>
            <person name="Bauer S."/>
            <person name="Brinkmann H."/>
            <person name="Sichau K."/>
            <person name="Wanner G."/>
            <person name="Wolf J."/>
            <person name="Neumann-Schaal M."/>
            <person name="Henke P."/>
            <person name="Tank M."/>
            <person name="Sproer C."/>
            <person name="Bunk B."/>
            <person name="Overmann J."/>
        </authorList>
    </citation>
    <scope>NUCLEOTIDE SEQUENCE [LARGE SCALE GENOMIC DNA]</scope>
    <source>
        <strain evidence="8 9">DSM 6702</strain>
    </source>
</reference>
<comment type="subcellular location">
    <subcellularLocation>
        <location evidence="6">Cytoplasm</location>
    </subcellularLocation>
</comment>
<dbReference type="Gene3D" id="2.160.10.10">
    <property type="entry name" value="Hexapeptide repeat proteins"/>
    <property type="match status" value="1"/>
</dbReference>
<dbReference type="PANTHER" id="PTHR43480:SF1">
    <property type="entry name" value="ACYL-[ACYL-CARRIER-PROTEIN]--UDP-N-ACETYLGLUCOSAMINE O-ACYLTRANSFERASE, MITOCHONDRIAL-RELATED"/>
    <property type="match status" value="1"/>
</dbReference>
<keyword evidence="4 6" id="KW-0443">Lipid metabolism</keyword>
<evidence type="ECO:0000259" key="7">
    <source>
        <dbReference type="Pfam" id="PF13720"/>
    </source>
</evidence>
<keyword evidence="6" id="KW-0963">Cytoplasm</keyword>
<feature type="domain" description="UDP N-acetylglucosamine O-acyltransferase C-terminal" evidence="7">
    <location>
        <begin position="174"/>
        <end position="254"/>
    </location>
</feature>
<dbReference type="InterPro" id="IPR001451">
    <property type="entry name" value="Hexapep"/>
</dbReference>
<keyword evidence="1 6" id="KW-0444">Lipid biosynthesis</keyword>
<comment type="similarity">
    <text evidence="6">Belongs to the transferase hexapeptide repeat family. LpxA subfamily.</text>
</comment>
<keyword evidence="5 6" id="KW-0012">Acyltransferase</keyword>
<accession>A0ABZ0SEI2</accession>
<dbReference type="EMBL" id="CP121472">
    <property type="protein sequence ID" value="WPL18025.1"/>
    <property type="molecule type" value="Genomic_DNA"/>
</dbReference>
<dbReference type="HAMAP" id="MF_00387">
    <property type="entry name" value="LpxA"/>
    <property type="match status" value="1"/>
</dbReference>